<dbReference type="OrthoDB" id="5391950at2759"/>
<accession>A0A6G1KUD6</accession>
<feature type="compositionally biased region" description="Basic and acidic residues" evidence="1">
    <location>
        <begin position="70"/>
        <end position="79"/>
    </location>
</feature>
<sequence>MDASALILTPYRNPPYRTPTPKSSVSPPPHTDTESPKRKRSDSEASSGSSLLRINTTTCDFAPTAGIESPRSKVAEKLRGLRIRTPEAQSGDVRGGALRKRMRREKGSLGRDGDEEIGVEGSEEEGDQSSRSSSPVEIGETPDCRVPRLNPSPSISPERIRSLDGLPLAQVVARVDGSGGSLNGERTKSPPPLTSPDISPSKPSTPFIFTSRTSTTTHSAPDQASLTWQTHEITGQDIDTSSPGDDGLGINGIGFRPTPAIAHARSMKRKQQVSEWRAREAREARQRRIERRRGAGRGVGEERKGLGGRRVVRFEGEGGS</sequence>
<evidence type="ECO:0000313" key="3">
    <source>
        <dbReference type="Proteomes" id="UP000799436"/>
    </source>
</evidence>
<feature type="region of interest" description="Disordered" evidence="1">
    <location>
        <begin position="174"/>
        <end position="257"/>
    </location>
</feature>
<reference evidence="2" key="1">
    <citation type="journal article" date="2020" name="Stud. Mycol.">
        <title>101 Dothideomycetes genomes: a test case for predicting lifestyles and emergence of pathogens.</title>
        <authorList>
            <person name="Haridas S."/>
            <person name="Albert R."/>
            <person name="Binder M."/>
            <person name="Bloem J."/>
            <person name="Labutti K."/>
            <person name="Salamov A."/>
            <person name="Andreopoulos B."/>
            <person name="Baker S."/>
            <person name="Barry K."/>
            <person name="Bills G."/>
            <person name="Bluhm B."/>
            <person name="Cannon C."/>
            <person name="Castanera R."/>
            <person name="Culley D."/>
            <person name="Daum C."/>
            <person name="Ezra D."/>
            <person name="Gonzalez J."/>
            <person name="Henrissat B."/>
            <person name="Kuo A."/>
            <person name="Liang C."/>
            <person name="Lipzen A."/>
            <person name="Lutzoni F."/>
            <person name="Magnuson J."/>
            <person name="Mondo S."/>
            <person name="Nolan M."/>
            <person name="Ohm R."/>
            <person name="Pangilinan J."/>
            <person name="Park H.-J."/>
            <person name="Ramirez L."/>
            <person name="Alfaro M."/>
            <person name="Sun H."/>
            <person name="Tritt A."/>
            <person name="Yoshinaga Y."/>
            <person name="Zwiers L.-H."/>
            <person name="Turgeon B."/>
            <person name="Goodwin S."/>
            <person name="Spatafora J."/>
            <person name="Crous P."/>
            <person name="Grigoriev I."/>
        </authorList>
    </citation>
    <scope>NUCLEOTIDE SEQUENCE</scope>
    <source>
        <strain evidence="2">CBS 116005</strain>
    </source>
</reference>
<feature type="region of interest" description="Disordered" evidence="1">
    <location>
        <begin position="1"/>
        <end position="162"/>
    </location>
</feature>
<protein>
    <submittedName>
        <fullName evidence="2">Uncharacterized protein</fullName>
    </submittedName>
</protein>
<gene>
    <name evidence="2" type="ORF">EJ03DRAFT_355883</name>
</gene>
<keyword evidence="3" id="KW-1185">Reference proteome</keyword>
<feature type="compositionally biased region" description="Acidic residues" evidence="1">
    <location>
        <begin position="113"/>
        <end position="127"/>
    </location>
</feature>
<evidence type="ECO:0000256" key="1">
    <source>
        <dbReference type="SAM" id="MobiDB-lite"/>
    </source>
</evidence>
<dbReference type="EMBL" id="ML995930">
    <property type="protein sequence ID" value="KAF2764283.1"/>
    <property type="molecule type" value="Genomic_DNA"/>
</dbReference>
<proteinExistence type="predicted"/>
<feature type="compositionally biased region" description="Polar residues" evidence="1">
    <location>
        <begin position="196"/>
        <end position="243"/>
    </location>
</feature>
<dbReference type="AlphaFoldDB" id="A0A6G1KUD6"/>
<evidence type="ECO:0000313" key="2">
    <source>
        <dbReference type="EMBL" id="KAF2764283.1"/>
    </source>
</evidence>
<feature type="region of interest" description="Disordered" evidence="1">
    <location>
        <begin position="287"/>
        <end position="320"/>
    </location>
</feature>
<organism evidence="2 3">
    <name type="scientific">Teratosphaeria nubilosa</name>
    <dbReference type="NCBI Taxonomy" id="161662"/>
    <lineage>
        <taxon>Eukaryota</taxon>
        <taxon>Fungi</taxon>
        <taxon>Dikarya</taxon>
        <taxon>Ascomycota</taxon>
        <taxon>Pezizomycotina</taxon>
        <taxon>Dothideomycetes</taxon>
        <taxon>Dothideomycetidae</taxon>
        <taxon>Mycosphaerellales</taxon>
        <taxon>Teratosphaeriaceae</taxon>
        <taxon>Teratosphaeria</taxon>
    </lineage>
</organism>
<dbReference type="Proteomes" id="UP000799436">
    <property type="component" value="Unassembled WGS sequence"/>
</dbReference>
<name>A0A6G1KUD6_9PEZI</name>